<comment type="caution">
    <text evidence="2">The sequence shown here is derived from an EMBL/GenBank/DDBJ whole genome shotgun (WGS) entry which is preliminary data.</text>
</comment>
<keyword evidence="3" id="KW-1185">Reference proteome</keyword>
<dbReference type="InterPro" id="IPR006311">
    <property type="entry name" value="TAT_signal"/>
</dbReference>
<dbReference type="CDD" id="cd05379">
    <property type="entry name" value="CAP_bacterial"/>
    <property type="match status" value="1"/>
</dbReference>
<dbReference type="PANTHER" id="PTHR31157:SF1">
    <property type="entry name" value="SCP DOMAIN-CONTAINING PROTEIN"/>
    <property type="match status" value="1"/>
</dbReference>
<organism evidence="2 3">
    <name type="scientific">Rhizobium setariae</name>
    <dbReference type="NCBI Taxonomy" id="2801340"/>
    <lineage>
        <taxon>Bacteria</taxon>
        <taxon>Pseudomonadati</taxon>
        <taxon>Pseudomonadota</taxon>
        <taxon>Alphaproteobacteria</taxon>
        <taxon>Hyphomicrobiales</taxon>
        <taxon>Rhizobiaceae</taxon>
        <taxon>Rhizobium/Agrobacterium group</taxon>
        <taxon>Rhizobium</taxon>
    </lineage>
</organism>
<evidence type="ECO:0000259" key="1">
    <source>
        <dbReference type="Pfam" id="PF00188"/>
    </source>
</evidence>
<dbReference type="SUPFAM" id="SSF55797">
    <property type="entry name" value="PR-1-like"/>
    <property type="match status" value="1"/>
</dbReference>
<dbReference type="Gene3D" id="3.40.33.10">
    <property type="entry name" value="CAP"/>
    <property type="match status" value="1"/>
</dbReference>
<name>A0A936YNA7_9HYPH</name>
<dbReference type="Pfam" id="PF00188">
    <property type="entry name" value="CAP"/>
    <property type="match status" value="1"/>
</dbReference>
<evidence type="ECO:0000313" key="2">
    <source>
        <dbReference type="EMBL" id="MBL0371852.1"/>
    </source>
</evidence>
<dbReference type="InterPro" id="IPR014044">
    <property type="entry name" value="CAP_dom"/>
</dbReference>
<dbReference type="PANTHER" id="PTHR31157">
    <property type="entry name" value="SCP DOMAIN-CONTAINING PROTEIN"/>
    <property type="match status" value="1"/>
</dbReference>
<dbReference type="Proteomes" id="UP000633219">
    <property type="component" value="Unassembled WGS sequence"/>
</dbReference>
<reference evidence="2" key="1">
    <citation type="submission" date="2021-01" db="EMBL/GenBank/DDBJ databases">
        <title>Rhizobium sp. strain KVB221 16S ribosomal RNA gene Genome sequencing and assembly.</title>
        <authorList>
            <person name="Kang M."/>
        </authorList>
    </citation>
    <scope>NUCLEOTIDE SEQUENCE</scope>
    <source>
        <strain evidence="2">KVB221</strain>
    </source>
</reference>
<dbReference type="AlphaFoldDB" id="A0A936YNA7"/>
<gene>
    <name evidence="2" type="ORF">JJB09_07400</name>
</gene>
<accession>A0A936YNA7</accession>
<dbReference type="EMBL" id="JAEQNC010000003">
    <property type="protein sequence ID" value="MBL0371852.1"/>
    <property type="molecule type" value="Genomic_DNA"/>
</dbReference>
<evidence type="ECO:0000313" key="3">
    <source>
        <dbReference type="Proteomes" id="UP000633219"/>
    </source>
</evidence>
<dbReference type="RefSeq" id="WP_201655397.1">
    <property type="nucleotide sequence ID" value="NZ_JAEQNC010000003.1"/>
</dbReference>
<feature type="domain" description="SCP" evidence="1">
    <location>
        <begin position="54"/>
        <end position="162"/>
    </location>
</feature>
<dbReference type="InterPro" id="IPR035940">
    <property type="entry name" value="CAP_sf"/>
</dbReference>
<dbReference type="PROSITE" id="PS51318">
    <property type="entry name" value="TAT"/>
    <property type="match status" value="1"/>
</dbReference>
<proteinExistence type="predicted"/>
<protein>
    <submittedName>
        <fullName evidence="2">CAP domain-containing protein</fullName>
    </submittedName>
</protein>
<sequence length="181" mass="19125">MTSPTLINPTRRLLLGGFVSTTGLLVLSSCSTTTALAPIESGAVVDATEASLPMVNSVRRKKGLSGLSSDPVAASAAKDQAIIMSRYGRMDHHLGSDKSFLARMKRMDVRLPAAENIATGQDTVDEAVAAWIHSKKHLENMLGSYRGLGVAVARNSGTGSRPYWAMVLSNPDPSFLGIRGA</sequence>